<evidence type="ECO:0000313" key="2">
    <source>
        <dbReference type="EMBL" id="KNZ48222.1"/>
    </source>
</evidence>
<evidence type="ECO:0000256" key="1">
    <source>
        <dbReference type="SAM" id="MobiDB-lite"/>
    </source>
</evidence>
<proteinExistence type="predicted"/>
<dbReference type="PANTHER" id="PTHR31912:SF34">
    <property type="entry name" value="NOTOCHORD-RELATED PROTEIN"/>
    <property type="match status" value="1"/>
</dbReference>
<dbReference type="OrthoDB" id="2506585at2759"/>
<dbReference type="EMBL" id="LAVV01011074">
    <property type="protein sequence ID" value="KNZ48222.1"/>
    <property type="molecule type" value="Genomic_DNA"/>
</dbReference>
<comment type="caution">
    <text evidence="2">The sequence shown here is derived from an EMBL/GenBank/DDBJ whole genome shotgun (WGS) entry which is preliminary data.</text>
</comment>
<dbReference type="PANTHER" id="PTHR31912">
    <property type="entry name" value="IP13529P"/>
    <property type="match status" value="1"/>
</dbReference>
<protein>
    <recommendedName>
        <fullName evidence="4">C2H2-type domain-containing protein</fullName>
    </recommendedName>
</protein>
<dbReference type="Proteomes" id="UP000037035">
    <property type="component" value="Unassembled WGS sequence"/>
</dbReference>
<sequence>MCLPLKLHYIREGHKYHCKLCPQARGTVDWRKHVATAAHKMKQAARLEHTHRRGHQSPVPSLPAESQDQMEEDVHNDLVWNHIERFCPLARHEPLVNSLPTPEADLTAIEAVNKDEWNLACQQELLELDELDLSEDTLPPQDRPIIRTDKRSDRVNTSPWYPFKSKQDLIASLIIGHTRSLLSRSLYTKIRAILSGLDIHLPAWATVRTSKARINELLGCSIRSELSFFGTPCYSLSAKHIISQVGEICELSNPLVRKHLDLYPELTYGKDVYKFSQSFKWLAGLSRAHRPQMVDVKGKHFYIYEPVQLISKKVVIPIYFFKYNHSLHSMCILIDDTRISCNGNQIKITIPDRLHFSHSDLKMFDINDFKYIWSEILLGNGKLLWKECGSKIYECNYQSEVEIDFPNQWREKSANRLIRHVPIVLYSDDTSGNVSKQFNKHNSFYFTLAGLPPNISNQEYNCHFLSTSNVATVGELSDLIVDELNEMALNGFLAYDYSISQPLWVQSVVLCFLADSPMHAEVTNTPNPGSSLNPCRMCNLSVKKQKSKKTKTYMQHFCQRDMMGDKLTCFLPQLTRPERNWAKTIENTHELFEIATEKSMNQANIKSKLYGVKDAFNLKILEQAKDNCAIEDKMTGFANDKDKKRKLFNPFLRLEGIFLFFSILSCVKCISSWLICSLTAFDGVKDTPVEVLHVVLLGVVKYLAHDFLGSLTDKQKTNMIGRLESFNPDSLNIDSIKPQYLVKHIKSLIGRDFKILLQAAPFVLTEFMDEDKKNIWLALCKLTPFIFQTQIPNMNKHLGALESHIHIFLYHLIKSTGQWVNKPKIHMLLHLPDSIGRFGPASLFSTEKFESYNGILRQASIHSNRMAPGRDAATTFENFSSLRLILSGAHIHDHLKNSTREIGRGVTSVFAENPVIQLAMGYNSAASHPLGRDCFPFILSTSIKDVDKVPTPPDLLSMGQEPVITQMAKIQISKHEIVHKGCFVVVLSPTKEYRVGLVESIWELISEQASNYFVHVWMALLQGVDDYYQMRSLFISNRMAIVNVKDLQGCINVQHNCYKGKCPVKQTKSTLMERQQTSINTWQVEHTEFKNHIINASSLHNPYLHHKVANLPVEEIPSENWAECLSEGLLNWGEEDEWITSEEDDDEVVNAADEEDDALVA</sequence>
<evidence type="ECO:0008006" key="4">
    <source>
        <dbReference type="Google" id="ProtNLM"/>
    </source>
</evidence>
<accession>A0A0L6UIW0</accession>
<evidence type="ECO:0000313" key="3">
    <source>
        <dbReference type="Proteomes" id="UP000037035"/>
    </source>
</evidence>
<dbReference type="STRING" id="27349.A0A0L6UIW0"/>
<reference evidence="2 3" key="1">
    <citation type="submission" date="2015-08" db="EMBL/GenBank/DDBJ databases">
        <title>Next Generation Sequencing and Analysis of the Genome of Puccinia sorghi L Schw, the Causal Agent of Maize Common Rust.</title>
        <authorList>
            <person name="Rochi L."/>
            <person name="Burguener G."/>
            <person name="Darino M."/>
            <person name="Turjanski A."/>
            <person name="Kreff E."/>
            <person name="Dieguez M.J."/>
            <person name="Sacco F."/>
        </authorList>
    </citation>
    <scope>NUCLEOTIDE SEQUENCE [LARGE SCALE GENOMIC DNA]</scope>
    <source>
        <strain evidence="2 3">RO10H11247</strain>
    </source>
</reference>
<keyword evidence="3" id="KW-1185">Reference proteome</keyword>
<organism evidence="2 3">
    <name type="scientific">Puccinia sorghi</name>
    <dbReference type="NCBI Taxonomy" id="27349"/>
    <lineage>
        <taxon>Eukaryota</taxon>
        <taxon>Fungi</taxon>
        <taxon>Dikarya</taxon>
        <taxon>Basidiomycota</taxon>
        <taxon>Pucciniomycotina</taxon>
        <taxon>Pucciniomycetes</taxon>
        <taxon>Pucciniales</taxon>
        <taxon>Pucciniaceae</taxon>
        <taxon>Puccinia</taxon>
    </lineage>
</organism>
<feature type="compositionally biased region" description="Basic residues" evidence="1">
    <location>
        <begin position="45"/>
        <end position="55"/>
    </location>
</feature>
<dbReference type="AlphaFoldDB" id="A0A0L6UIW0"/>
<gene>
    <name evidence="2" type="ORF">VP01_581g4</name>
</gene>
<dbReference type="VEuPathDB" id="FungiDB:VP01_581g4"/>
<name>A0A0L6UIW0_9BASI</name>
<feature type="region of interest" description="Disordered" evidence="1">
    <location>
        <begin position="1140"/>
        <end position="1161"/>
    </location>
</feature>
<feature type="region of interest" description="Disordered" evidence="1">
    <location>
        <begin position="45"/>
        <end position="70"/>
    </location>
</feature>